<evidence type="ECO:0000256" key="2">
    <source>
        <dbReference type="ARBA" id="ARBA00022448"/>
    </source>
</evidence>
<feature type="transmembrane region" description="Helical" evidence="7">
    <location>
        <begin position="78"/>
        <end position="100"/>
    </location>
</feature>
<comment type="subcellular location">
    <subcellularLocation>
        <location evidence="1">Membrane</location>
    </subcellularLocation>
</comment>
<dbReference type="EMBL" id="CM031828">
    <property type="protein sequence ID" value="KAG6719229.1"/>
    <property type="molecule type" value="Genomic_DNA"/>
</dbReference>
<keyword evidence="6 7" id="KW-0472">Membrane</keyword>
<organism evidence="9 10">
    <name type="scientific">Carya illinoinensis</name>
    <name type="common">Pecan</name>
    <dbReference type="NCBI Taxonomy" id="32201"/>
    <lineage>
        <taxon>Eukaryota</taxon>
        <taxon>Viridiplantae</taxon>
        <taxon>Streptophyta</taxon>
        <taxon>Embryophyta</taxon>
        <taxon>Tracheophyta</taxon>
        <taxon>Spermatophyta</taxon>
        <taxon>Magnoliopsida</taxon>
        <taxon>eudicotyledons</taxon>
        <taxon>Gunneridae</taxon>
        <taxon>Pentapetalae</taxon>
        <taxon>rosids</taxon>
        <taxon>fabids</taxon>
        <taxon>Fagales</taxon>
        <taxon>Juglandaceae</taxon>
        <taxon>Carya</taxon>
    </lineage>
</organism>
<evidence type="ECO:0000313" key="9">
    <source>
        <dbReference type="EMBL" id="KAG6719229.1"/>
    </source>
</evidence>
<evidence type="ECO:0000256" key="4">
    <source>
        <dbReference type="ARBA" id="ARBA00022970"/>
    </source>
</evidence>
<protein>
    <recommendedName>
        <fullName evidence="8">Amino acid transporter transmembrane domain-containing protein</fullName>
    </recommendedName>
</protein>
<gene>
    <name evidence="9" type="ORF">I3842_04G191300</name>
</gene>
<keyword evidence="2" id="KW-0813">Transport</keyword>
<keyword evidence="3 7" id="KW-0812">Transmembrane</keyword>
<dbReference type="EMBL" id="CM031828">
    <property type="protein sequence ID" value="KAG6719230.1"/>
    <property type="molecule type" value="Genomic_DNA"/>
</dbReference>
<evidence type="ECO:0000256" key="1">
    <source>
        <dbReference type="ARBA" id="ARBA00004370"/>
    </source>
</evidence>
<evidence type="ECO:0000313" key="10">
    <source>
        <dbReference type="Proteomes" id="UP000811246"/>
    </source>
</evidence>
<dbReference type="GO" id="GO:0006865">
    <property type="term" value="P:amino acid transport"/>
    <property type="evidence" value="ECO:0007669"/>
    <property type="project" value="UniProtKB-KW"/>
</dbReference>
<dbReference type="AlphaFoldDB" id="A0A922JW10"/>
<dbReference type="Proteomes" id="UP000811246">
    <property type="component" value="Chromosome 4"/>
</dbReference>
<feature type="domain" description="Amino acid transporter transmembrane" evidence="8">
    <location>
        <begin position="42"/>
        <end position="117"/>
    </location>
</feature>
<dbReference type="GO" id="GO:0016020">
    <property type="term" value="C:membrane"/>
    <property type="evidence" value="ECO:0007669"/>
    <property type="project" value="UniProtKB-SubCell"/>
</dbReference>
<dbReference type="InterPro" id="IPR013057">
    <property type="entry name" value="AA_transpt_TM"/>
</dbReference>
<keyword evidence="4" id="KW-0029">Amino-acid transport</keyword>
<evidence type="ECO:0000256" key="5">
    <source>
        <dbReference type="ARBA" id="ARBA00022989"/>
    </source>
</evidence>
<evidence type="ECO:0000259" key="8">
    <source>
        <dbReference type="Pfam" id="PF01490"/>
    </source>
</evidence>
<dbReference type="Pfam" id="PF01490">
    <property type="entry name" value="Aa_trans"/>
    <property type="match status" value="1"/>
</dbReference>
<name>A0A922JW10_CARIL</name>
<keyword evidence="5 7" id="KW-1133">Transmembrane helix</keyword>
<comment type="caution">
    <text evidence="9">The sequence shown here is derived from an EMBL/GenBank/DDBJ whole genome shotgun (WGS) entry which is preliminary data.</text>
</comment>
<sequence>MLPQKQAEEAIVPNISETEHEGKDEEKVEEHSVFSVKNFLWHGGSVWDAWFSCASNQVAQVLLTLPYSFSQLGILSRILLQVFYGIMGSWTAYLISVLYVDYRSRKEKENVSFKNHVIQHQNALDWDFA</sequence>
<reference evidence="9" key="1">
    <citation type="submission" date="2021-01" db="EMBL/GenBank/DDBJ databases">
        <authorList>
            <person name="Lovell J.T."/>
            <person name="Bentley N."/>
            <person name="Bhattarai G."/>
            <person name="Jenkins J.W."/>
            <person name="Sreedasyam A."/>
            <person name="Alarcon Y."/>
            <person name="Bock C."/>
            <person name="Boston L."/>
            <person name="Carlson J."/>
            <person name="Cervantes K."/>
            <person name="Clermont K."/>
            <person name="Krom N."/>
            <person name="Kubenka K."/>
            <person name="Mamidi S."/>
            <person name="Mattison C."/>
            <person name="Monteros M."/>
            <person name="Pisani C."/>
            <person name="Plott C."/>
            <person name="Rajasekar S."/>
            <person name="Rhein H.S."/>
            <person name="Rohla C."/>
            <person name="Song M."/>
            <person name="Hilaire R.S."/>
            <person name="Shu S."/>
            <person name="Wells L."/>
            <person name="Wang X."/>
            <person name="Webber J."/>
            <person name="Heerema R.J."/>
            <person name="Klein P."/>
            <person name="Conner P."/>
            <person name="Grauke L."/>
            <person name="Grimwood J."/>
            <person name="Schmutz J."/>
            <person name="Randall J.J."/>
        </authorList>
    </citation>
    <scope>NUCLEOTIDE SEQUENCE</scope>
    <source>
        <tissue evidence="9">Leaf</tissue>
    </source>
</reference>
<accession>A0A922JW10</accession>
<evidence type="ECO:0000256" key="7">
    <source>
        <dbReference type="SAM" id="Phobius"/>
    </source>
</evidence>
<evidence type="ECO:0000256" key="3">
    <source>
        <dbReference type="ARBA" id="ARBA00022692"/>
    </source>
</evidence>
<evidence type="ECO:0000256" key="6">
    <source>
        <dbReference type="ARBA" id="ARBA00023136"/>
    </source>
</evidence>
<proteinExistence type="predicted"/>